<proteinExistence type="predicted"/>
<evidence type="ECO:0000259" key="2">
    <source>
        <dbReference type="PROSITE" id="PS50943"/>
    </source>
</evidence>
<dbReference type="PANTHER" id="PTHR36924">
    <property type="entry name" value="ANTITOXIN HIGA-1"/>
    <property type="match status" value="1"/>
</dbReference>
<sequence length="101" mass="11548">MDTRTAEPTSVGEIILEEFLKPMDYTQAQLAKALNISPKVLRQIIHGTRRVSVEEATELAALFEMPEDFFINVQAQHDRWEARMLTAQHHYRPINMVLAAG</sequence>
<protein>
    <submittedName>
        <fullName evidence="3">Addiction module antidote protein, HigA family</fullName>
    </submittedName>
</protein>
<feature type="domain" description="HTH cro/C1-type" evidence="2">
    <location>
        <begin position="16"/>
        <end position="70"/>
    </location>
</feature>
<dbReference type="CDD" id="cd00093">
    <property type="entry name" value="HTH_XRE"/>
    <property type="match status" value="1"/>
</dbReference>
<gene>
    <name evidence="3" type="ORF">BS639_24220</name>
</gene>
<dbReference type="Pfam" id="PF01381">
    <property type="entry name" value="HTH_3"/>
    <property type="match status" value="1"/>
</dbReference>
<comment type="caution">
    <text evidence="3">The sequence shown here is derived from an EMBL/GenBank/DDBJ whole genome shotgun (WGS) entry which is preliminary data.</text>
</comment>
<dbReference type="EMBL" id="MRWD01000103">
    <property type="protein sequence ID" value="ORJ18641.1"/>
    <property type="molecule type" value="Genomic_DNA"/>
</dbReference>
<dbReference type="SMART" id="SM00530">
    <property type="entry name" value="HTH_XRE"/>
    <property type="match status" value="1"/>
</dbReference>
<evidence type="ECO:0000256" key="1">
    <source>
        <dbReference type="ARBA" id="ARBA00023125"/>
    </source>
</evidence>
<dbReference type="PROSITE" id="PS50943">
    <property type="entry name" value="HTH_CROC1"/>
    <property type="match status" value="1"/>
</dbReference>
<organism evidence="3 4">
    <name type="scientific">Rouxiella silvae</name>
    <dbReference type="NCBI Taxonomy" id="1646373"/>
    <lineage>
        <taxon>Bacteria</taxon>
        <taxon>Pseudomonadati</taxon>
        <taxon>Pseudomonadota</taxon>
        <taxon>Gammaproteobacteria</taxon>
        <taxon>Enterobacterales</taxon>
        <taxon>Yersiniaceae</taxon>
        <taxon>Rouxiella</taxon>
    </lineage>
</organism>
<name>A0ABX3TTV8_9GAMM</name>
<dbReference type="RefSeq" id="WP_084984601.1">
    <property type="nucleotide sequence ID" value="NZ_CBCSCF010000021.1"/>
</dbReference>
<dbReference type="NCBIfam" id="TIGR02607">
    <property type="entry name" value="antidote_HigA"/>
    <property type="match status" value="1"/>
</dbReference>
<dbReference type="SUPFAM" id="SSF47413">
    <property type="entry name" value="lambda repressor-like DNA-binding domains"/>
    <property type="match status" value="1"/>
</dbReference>
<dbReference type="Proteomes" id="UP000192722">
    <property type="component" value="Unassembled WGS sequence"/>
</dbReference>
<accession>A0ABX3TTV8</accession>
<reference evidence="3 4" key="1">
    <citation type="journal article" date="2017" name="Int. J. Syst. Evol. Microbiol.">
        <title>Rouxiella badensis sp. nov. and Rouxiella silvae sp. nov. isolated from peat bog soil in Germany and emendation of the genus description.</title>
        <authorList>
            <person name="Le Fleche-Mateos A."/>
            <person name="Kugler J.H."/>
            <person name="Hansen S.H."/>
            <person name="Syldatk C."/>
            <person name="Hausmann R."/>
            <person name="Lomprez F."/>
            <person name="Vandenbogaert M."/>
            <person name="Manuguerra J.C."/>
            <person name="Grimont P.A."/>
        </authorList>
    </citation>
    <scope>NUCLEOTIDE SEQUENCE [LARGE SCALE GENOMIC DNA]</scope>
    <source>
        <strain evidence="3 4">213</strain>
    </source>
</reference>
<evidence type="ECO:0000313" key="4">
    <source>
        <dbReference type="Proteomes" id="UP000192722"/>
    </source>
</evidence>
<dbReference type="InterPro" id="IPR001387">
    <property type="entry name" value="Cro/C1-type_HTH"/>
</dbReference>
<evidence type="ECO:0000313" key="3">
    <source>
        <dbReference type="EMBL" id="ORJ18641.1"/>
    </source>
</evidence>
<keyword evidence="4" id="KW-1185">Reference proteome</keyword>
<keyword evidence="1" id="KW-0238">DNA-binding</keyword>
<dbReference type="InterPro" id="IPR013430">
    <property type="entry name" value="Toxin_antidote_HigA"/>
</dbReference>
<dbReference type="InterPro" id="IPR010982">
    <property type="entry name" value="Lambda_DNA-bd_dom_sf"/>
</dbReference>
<dbReference type="Gene3D" id="1.10.260.40">
    <property type="entry name" value="lambda repressor-like DNA-binding domains"/>
    <property type="match status" value="1"/>
</dbReference>
<dbReference type="PANTHER" id="PTHR36924:SF1">
    <property type="entry name" value="ANTITOXIN HIGA-1"/>
    <property type="match status" value="1"/>
</dbReference>